<sequence>MCKMYNKSSSFHDQNYGSRYIMWKELINQKGGEITKALDLSALAKISDGYTPGPHDQSNPERGHRAPRPAAGAQTLTAAEFRGPFSQD</sequence>
<comment type="caution">
    <text evidence="2">The sequence shown here is derived from an EMBL/GenBank/DDBJ whole genome shotgun (WGS) entry which is preliminary data.</text>
</comment>
<gene>
    <name evidence="2" type="ORF">FQA47_024355</name>
</gene>
<reference evidence="2" key="1">
    <citation type="journal article" name="BMC Genomics">
        <title>Long-read sequencing and de novo genome assembly of marine medaka (Oryzias melastigma).</title>
        <authorList>
            <person name="Liang P."/>
            <person name="Saqib H.S.A."/>
            <person name="Ni X."/>
            <person name="Shen Y."/>
        </authorList>
    </citation>
    <scope>NUCLEOTIDE SEQUENCE</scope>
    <source>
        <strain evidence="2">Bigg-433</strain>
    </source>
</reference>
<dbReference type="AlphaFoldDB" id="A0A834KXG2"/>
<dbReference type="PANTHER" id="PTHR14690:SF10">
    <property type="entry name" value="IQ AND AAA DOMAIN-CONTAINING PROTEIN-LIKE"/>
    <property type="match status" value="1"/>
</dbReference>
<evidence type="ECO:0000313" key="2">
    <source>
        <dbReference type="EMBL" id="KAF6734830.1"/>
    </source>
</evidence>
<feature type="region of interest" description="Disordered" evidence="1">
    <location>
        <begin position="47"/>
        <end position="88"/>
    </location>
</feature>
<accession>A0A834KXG2</accession>
<name>A0A834KXG2_ORYME</name>
<dbReference type="PANTHER" id="PTHR14690">
    <property type="entry name" value="IQ MOTIF CONTAINING WITH AAA DOMAIN 1"/>
    <property type="match status" value="1"/>
</dbReference>
<evidence type="ECO:0000313" key="3">
    <source>
        <dbReference type="Proteomes" id="UP000646548"/>
    </source>
</evidence>
<dbReference type="InterPro" id="IPR052267">
    <property type="entry name" value="N-DRC_Component"/>
</dbReference>
<proteinExistence type="predicted"/>
<dbReference type="Proteomes" id="UP000646548">
    <property type="component" value="Unassembled WGS sequence"/>
</dbReference>
<organism evidence="2 3">
    <name type="scientific">Oryzias melastigma</name>
    <name type="common">Marine medaka</name>
    <dbReference type="NCBI Taxonomy" id="30732"/>
    <lineage>
        <taxon>Eukaryota</taxon>
        <taxon>Metazoa</taxon>
        <taxon>Chordata</taxon>
        <taxon>Craniata</taxon>
        <taxon>Vertebrata</taxon>
        <taxon>Euteleostomi</taxon>
        <taxon>Actinopterygii</taxon>
        <taxon>Neopterygii</taxon>
        <taxon>Teleostei</taxon>
        <taxon>Neoteleostei</taxon>
        <taxon>Acanthomorphata</taxon>
        <taxon>Ovalentaria</taxon>
        <taxon>Atherinomorphae</taxon>
        <taxon>Beloniformes</taxon>
        <taxon>Adrianichthyidae</taxon>
        <taxon>Oryziinae</taxon>
        <taxon>Oryzias</taxon>
    </lineage>
</organism>
<evidence type="ECO:0000256" key="1">
    <source>
        <dbReference type="SAM" id="MobiDB-lite"/>
    </source>
</evidence>
<protein>
    <submittedName>
        <fullName evidence="2">IQ and AAA domain-containing protein 1-like</fullName>
    </submittedName>
</protein>
<dbReference type="EMBL" id="WKFB01000125">
    <property type="protein sequence ID" value="KAF6734830.1"/>
    <property type="molecule type" value="Genomic_DNA"/>
</dbReference>